<dbReference type="EMBL" id="BSPC01000005">
    <property type="protein sequence ID" value="GLS17664.1"/>
    <property type="molecule type" value="Genomic_DNA"/>
</dbReference>
<gene>
    <name evidence="1" type="ORF">GCM10007874_06790</name>
</gene>
<reference evidence="2" key="1">
    <citation type="journal article" date="2019" name="Int. J. Syst. Evol. Microbiol.">
        <title>The Global Catalogue of Microorganisms (GCM) 10K type strain sequencing project: providing services to taxonomists for standard genome sequencing and annotation.</title>
        <authorList>
            <consortium name="The Broad Institute Genomics Platform"/>
            <consortium name="The Broad Institute Genome Sequencing Center for Infectious Disease"/>
            <person name="Wu L."/>
            <person name="Ma J."/>
        </authorList>
    </citation>
    <scope>NUCLEOTIDE SEQUENCE [LARGE SCALE GENOMIC DNA]</scope>
    <source>
        <strain evidence="2">NBRC 101365</strain>
    </source>
</reference>
<keyword evidence="2" id="KW-1185">Reference proteome</keyword>
<name>A0ABQ6CBU8_9HYPH</name>
<sequence>METSRLFVNCDVAGMPFPPHRLKIDVAEKTGTVSFKARLSHRGISPHAFRHVVAWQTA</sequence>
<dbReference type="Proteomes" id="UP001156882">
    <property type="component" value="Unassembled WGS sequence"/>
</dbReference>
<protein>
    <submittedName>
        <fullName evidence="1">Uncharacterized protein</fullName>
    </submittedName>
</protein>
<evidence type="ECO:0000313" key="1">
    <source>
        <dbReference type="EMBL" id="GLS17664.1"/>
    </source>
</evidence>
<proteinExistence type="predicted"/>
<comment type="caution">
    <text evidence="1">The sequence shown here is derived from an EMBL/GenBank/DDBJ whole genome shotgun (WGS) entry which is preliminary data.</text>
</comment>
<organism evidence="1 2">
    <name type="scientific">Labrys miyagiensis</name>
    <dbReference type="NCBI Taxonomy" id="346912"/>
    <lineage>
        <taxon>Bacteria</taxon>
        <taxon>Pseudomonadati</taxon>
        <taxon>Pseudomonadota</taxon>
        <taxon>Alphaproteobacteria</taxon>
        <taxon>Hyphomicrobiales</taxon>
        <taxon>Xanthobacteraceae</taxon>
        <taxon>Labrys</taxon>
    </lineage>
</organism>
<accession>A0ABQ6CBU8</accession>
<evidence type="ECO:0000313" key="2">
    <source>
        <dbReference type="Proteomes" id="UP001156882"/>
    </source>
</evidence>